<dbReference type="GO" id="GO:0005829">
    <property type="term" value="C:cytosol"/>
    <property type="evidence" value="ECO:0007669"/>
    <property type="project" value="TreeGrafter"/>
</dbReference>
<evidence type="ECO:0000256" key="4">
    <source>
        <dbReference type="ARBA" id="ARBA00023235"/>
    </source>
</evidence>
<dbReference type="UniPathway" id="UPA00042">
    <property type="reaction ID" value="UER00497"/>
</dbReference>
<dbReference type="FunFam" id="3.20.20.10:FF:000002">
    <property type="entry name" value="Alanine racemase"/>
    <property type="match status" value="1"/>
</dbReference>
<dbReference type="InterPro" id="IPR029066">
    <property type="entry name" value="PLP-binding_barrel"/>
</dbReference>
<proteinExistence type="inferred from homology"/>
<comment type="catalytic activity">
    <reaction evidence="1 5">
        <text>L-alanine = D-alanine</text>
        <dbReference type="Rhea" id="RHEA:20249"/>
        <dbReference type="ChEBI" id="CHEBI:57416"/>
        <dbReference type="ChEBI" id="CHEBI:57972"/>
        <dbReference type="EC" id="5.1.1.1"/>
    </reaction>
</comment>
<evidence type="ECO:0000259" key="8">
    <source>
        <dbReference type="SMART" id="SM01005"/>
    </source>
</evidence>
<evidence type="ECO:0000256" key="6">
    <source>
        <dbReference type="PIRSR" id="PIRSR600821-50"/>
    </source>
</evidence>
<feature type="binding site" evidence="5 7">
    <location>
        <position position="309"/>
    </location>
    <ligand>
        <name>substrate</name>
    </ligand>
</feature>
<dbReference type="InterPro" id="IPR000821">
    <property type="entry name" value="Ala_racemase"/>
</dbReference>
<evidence type="ECO:0000313" key="9">
    <source>
        <dbReference type="EMBL" id="BAT72542.1"/>
    </source>
</evidence>
<evidence type="ECO:0000256" key="7">
    <source>
        <dbReference type="PIRSR" id="PIRSR600821-52"/>
    </source>
</evidence>
<evidence type="ECO:0000313" key="10">
    <source>
        <dbReference type="Proteomes" id="UP000063234"/>
    </source>
</evidence>
<dbReference type="InterPro" id="IPR020622">
    <property type="entry name" value="Ala_racemase_pyridoxalP-BS"/>
</dbReference>
<dbReference type="Pfam" id="PF00842">
    <property type="entry name" value="Ala_racemase_C"/>
    <property type="match status" value="1"/>
</dbReference>
<dbReference type="Pfam" id="PF01168">
    <property type="entry name" value="Ala_racemase_N"/>
    <property type="match status" value="1"/>
</dbReference>
<dbReference type="RefSeq" id="WP_068550703.1">
    <property type="nucleotide sequence ID" value="NZ_AP013035.1"/>
</dbReference>
<accession>A0A0S3QW58</accession>
<dbReference type="NCBIfam" id="TIGR00492">
    <property type="entry name" value="alr"/>
    <property type="match status" value="1"/>
</dbReference>
<feature type="domain" description="Alanine racemase C-terminal" evidence="8">
    <location>
        <begin position="240"/>
        <end position="366"/>
    </location>
</feature>
<dbReference type="PANTHER" id="PTHR30511">
    <property type="entry name" value="ALANINE RACEMASE"/>
    <property type="match status" value="1"/>
</dbReference>
<evidence type="ECO:0000256" key="5">
    <source>
        <dbReference type="HAMAP-Rule" id="MF_01201"/>
    </source>
</evidence>
<feature type="modified residue" description="N6-(pyridoxal phosphate)lysine" evidence="5 6">
    <location>
        <position position="39"/>
    </location>
</feature>
<comment type="cofactor">
    <cofactor evidence="2 5 6">
        <name>pyridoxal 5'-phosphate</name>
        <dbReference type="ChEBI" id="CHEBI:597326"/>
    </cofactor>
</comment>
<dbReference type="KEGG" id="ttk:TST_1758"/>
<evidence type="ECO:0000256" key="2">
    <source>
        <dbReference type="ARBA" id="ARBA00001933"/>
    </source>
</evidence>
<protein>
    <recommendedName>
        <fullName evidence="5">Alanine racemase</fullName>
        <ecNumber evidence="5">5.1.1.1</ecNumber>
    </recommendedName>
</protein>
<comment type="similarity">
    <text evidence="5">Belongs to the alanine racemase family.</text>
</comment>
<comment type="function">
    <text evidence="5">Catalyzes the interconversion of L-alanine and D-alanine. May also act on other amino acids.</text>
</comment>
<reference evidence="10" key="1">
    <citation type="journal article" date="2018" name="Science">
        <title>A primordial and reversible TCA cycle in a facultatively chemolithoautotrophic thermophile.</title>
        <authorList>
            <person name="Nunoura T."/>
            <person name="Chikaraishi Y."/>
            <person name="Izaki R."/>
            <person name="Suwa T."/>
            <person name="Sato T."/>
            <person name="Harada T."/>
            <person name="Mori K."/>
            <person name="Kato Y."/>
            <person name="Miyazaki M."/>
            <person name="Shimamura S."/>
            <person name="Yanagawa K."/>
            <person name="Shuto A."/>
            <person name="Ohkouchi N."/>
            <person name="Fujita N."/>
            <person name="Takaki Y."/>
            <person name="Atomi H."/>
            <person name="Takai K."/>
        </authorList>
    </citation>
    <scope>NUCLEOTIDE SEQUENCE [LARGE SCALE GENOMIC DNA]</scope>
    <source>
        <strain evidence="10">DSM 17441 / JCM 13301 / NBRC 103674 / ABI70S6</strain>
    </source>
</reference>
<dbReference type="InterPro" id="IPR011079">
    <property type="entry name" value="Ala_racemase_C"/>
</dbReference>
<dbReference type="GO" id="GO:0030170">
    <property type="term" value="F:pyridoxal phosphate binding"/>
    <property type="evidence" value="ECO:0007669"/>
    <property type="project" value="UniProtKB-UniRule"/>
</dbReference>
<dbReference type="SUPFAM" id="SSF51419">
    <property type="entry name" value="PLP-binding barrel"/>
    <property type="match status" value="1"/>
</dbReference>
<dbReference type="PATRIC" id="fig|1298851.3.peg.1837"/>
<organism evidence="9 10">
    <name type="scientific">Thermosulfidibacter takaii (strain DSM 17441 / JCM 13301 / NBRC 103674 / ABI70S6)</name>
    <dbReference type="NCBI Taxonomy" id="1298851"/>
    <lineage>
        <taxon>Bacteria</taxon>
        <taxon>Pseudomonadati</taxon>
        <taxon>Thermosulfidibacterota</taxon>
        <taxon>Thermosulfidibacteria</taxon>
        <taxon>Thermosulfidibacterales</taxon>
        <taxon>Thermosulfidibacteraceae</taxon>
    </lineage>
</organism>
<sequence length="368" mass="40897">MPSIDAMGWTEVVIDSLALRNNLLVVRERVPGKLYAVVKSNAYGHGLVDCAKLFLTEGADALACFSVNEASRLRKENVDSEVLLLGGFLPGEEAFLFDLALVPVVSDWWMLEALEREAYSRKKAISVHVKLDTGMGRLGFMPQDWQTLYARLKSSRWIKCVGLMSHFPVADEFTQESVEFTKKQIEKFEEAKRLFEDLGVEVFHIANSAGVFFYPESLMDGARVGIALYGGLEHPELQQAMSVRTRLVNVKGVPAGWSISYGRTYVTQRPKRIGVIPCGYATGFLRSLSNKAEVWVNGCRARVLGRVCMDLTVIDLDGIDAKPGDWVYLLGGEGEAKVTVFECAEWMGTITYEVFCVLSMGASSFLFL</sequence>
<dbReference type="Proteomes" id="UP000063234">
    <property type="component" value="Chromosome"/>
</dbReference>
<dbReference type="EMBL" id="AP013035">
    <property type="protein sequence ID" value="BAT72542.1"/>
    <property type="molecule type" value="Genomic_DNA"/>
</dbReference>
<evidence type="ECO:0000256" key="3">
    <source>
        <dbReference type="ARBA" id="ARBA00022898"/>
    </source>
</evidence>
<feature type="active site" description="Proton acceptor; specific for D-alanine" evidence="5">
    <location>
        <position position="39"/>
    </location>
</feature>
<dbReference type="Gene3D" id="3.20.20.10">
    <property type="entry name" value="Alanine racemase"/>
    <property type="match status" value="1"/>
</dbReference>
<dbReference type="SMART" id="SM01005">
    <property type="entry name" value="Ala_racemase_C"/>
    <property type="match status" value="1"/>
</dbReference>
<dbReference type="STRING" id="1298851.TST_1758"/>
<dbReference type="InterPro" id="IPR009006">
    <property type="entry name" value="Ala_racemase/Decarboxylase_C"/>
</dbReference>
<dbReference type="InterPro" id="IPR001608">
    <property type="entry name" value="Ala_racemase_N"/>
</dbReference>
<dbReference type="PRINTS" id="PR00992">
    <property type="entry name" value="ALARACEMASE"/>
</dbReference>
<dbReference type="OrthoDB" id="9813814at2"/>
<name>A0A0S3QW58_THET7</name>
<gene>
    <name evidence="9" type="primary">alr</name>
    <name evidence="9" type="ORF">TST_1758</name>
</gene>
<keyword evidence="10" id="KW-1185">Reference proteome</keyword>
<dbReference type="CDD" id="cd00430">
    <property type="entry name" value="PLPDE_III_AR"/>
    <property type="match status" value="1"/>
</dbReference>
<dbReference type="GO" id="GO:0008784">
    <property type="term" value="F:alanine racemase activity"/>
    <property type="evidence" value="ECO:0007669"/>
    <property type="project" value="UniProtKB-UniRule"/>
</dbReference>
<dbReference type="AlphaFoldDB" id="A0A0S3QW58"/>
<dbReference type="PANTHER" id="PTHR30511:SF0">
    <property type="entry name" value="ALANINE RACEMASE, CATABOLIC-RELATED"/>
    <property type="match status" value="1"/>
</dbReference>
<dbReference type="GO" id="GO:0030632">
    <property type="term" value="P:D-alanine biosynthetic process"/>
    <property type="evidence" value="ECO:0007669"/>
    <property type="project" value="UniProtKB-UniRule"/>
</dbReference>
<dbReference type="Gene3D" id="2.40.37.10">
    <property type="entry name" value="Lyase, Ornithine Decarboxylase, Chain A, domain 1"/>
    <property type="match status" value="1"/>
</dbReference>
<keyword evidence="3 5" id="KW-0663">Pyridoxal phosphate</keyword>
<feature type="binding site" evidence="5 7">
    <location>
        <position position="137"/>
    </location>
    <ligand>
        <name>substrate</name>
    </ligand>
</feature>
<keyword evidence="4 5" id="KW-0413">Isomerase</keyword>
<dbReference type="SUPFAM" id="SSF50621">
    <property type="entry name" value="Alanine racemase C-terminal domain-like"/>
    <property type="match status" value="1"/>
</dbReference>
<dbReference type="PROSITE" id="PS00395">
    <property type="entry name" value="ALANINE_RACEMASE"/>
    <property type="match status" value="1"/>
</dbReference>
<evidence type="ECO:0000256" key="1">
    <source>
        <dbReference type="ARBA" id="ARBA00000316"/>
    </source>
</evidence>
<feature type="active site" description="Proton acceptor; specific for L-alanine" evidence="5">
    <location>
        <position position="261"/>
    </location>
</feature>
<dbReference type="EC" id="5.1.1.1" evidence="5"/>
<comment type="pathway">
    <text evidence="5">Amino-acid biosynthesis; D-alanine biosynthesis; D-alanine from L-alanine: step 1/1.</text>
</comment>
<dbReference type="HAMAP" id="MF_01201">
    <property type="entry name" value="Ala_racemase"/>
    <property type="match status" value="1"/>
</dbReference>